<protein>
    <submittedName>
        <fullName evidence="2">Uncharacterized protein</fullName>
    </submittedName>
</protein>
<name>A0A5B9DAH3_9ARCH</name>
<proteinExistence type="predicted"/>
<keyword evidence="1" id="KW-0812">Transmembrane</keyword>
<dbReference type="Proteomes" id="UP000321408">
    <property type="component" value="Chromosome"/>
</dbReference>
<reference evidence="2 3" key="2">
    <citation type="journal article" date="2024" name="Int. J. Syst. Evol. Microbiol.">
        <title>Promethearchaeum syntrophicum gen. nov., sp. nov., an anaerobic, obligately syntrophic archaeon, the first isolate of the lineage 'Asgard' archaea, and proposal of the new archaeal phylum Promethearchaeota phyl. nov. and kingdom Promethearchaeati regn. nov.</title>
        <authorList>
            <person name="Imachi H."/>
            <person name="Nobu M.K."/>
            <person name="Kato S."/>
            <person name="Takaki Y."/>
            <person name="Miyazaki M."/>
            <person name="Miyata M."/>
            <person name="Ogawara M."/>
            <person name="Saito Y."/>
            <person name="Sakai S."/>
            <person name="Tahara Y.O."/>
            <person name="Takano Y."/>
            <person name="Tasumi E."/>
            <person name="Uematsu K."/>
            <person name="Yoshimura T."/>
            <person name="Itoh T."/>
            <person name="Ohkuma M."/>
            <person name="Takai K."/>
        </authorList>
    </citation>
    <scope>NUCLEOTIDE SEQUENCE [LARGE SCALE GENOMIC DNA]</scope>
    <source>
        <strain evidence="2 3">MK-D1</strain>
    </source>
</reference>
<dbReference type="EMBL" id="CP042905">
    <property type="protein sequence ID" value="QEE16092.1"/>
    <property type="molecule type" value="Genomic_DNA"/>
</dbReference>
<dbReference type="KEGG" id="psyt:DSAG12_01920"/>
<sequence length="757" mass="86415">MKKITKYTFIILLGMILLWNHPIQSVNAQGEDNYTKEYDEDLNIYISKNGDVIYHWDITDQGMFVDFPVNLTAPNSTTSAIEDVDVVLSVYQSTPKPQEMGIYASENGGYFESDLPGNDWEYSFSHLSLEIEVDFDNYQNLSLGKTWLDSLVSQLETTLNVDFLQYENSSYPWSTEWNCQFRAFPQDYETIWDSILTPFPCGNTTLLSKDKILESPNKAISIDANWDDENSEFRWEYEVDLELYRENLVNIGKESENTINFNEILGYEGNFQMPTWVNDSTLNIFLYKGAEISSVTPSLSDEIQDRCHIERELHFEGDMHGYLPDDANFVFRDGRESQPILNCIYSLDDTTVNYGEEINVTATFTNVGGQTAYDIDIIHPDINNYNFTIEDLIINIESLEPGETSTISTLYISDTHNDNTPVYQMQYYYDATSNLDLANHWSRPQFSDDRFYGTSNRIKIFNNDADPEPWMVLQYNIDNIGPQVGENVNISAVITNIGDVFASDIKWDFNPTQNYGYFNELGVNLTNDSGIIERLNSSDSVNVSAIYTVDAYNRYFGGNSGYSCNLEFYSEEIEDGEDSILMNSNDAGFSIYLIYPREDQKFGPILIFKQEISAPSSEAGSIITIESTISNIGTTPAYNVYTQASYYETYGIDEYFYLEYLEGIGPEFSIGTLYPGESLNYRTRFTLLKNLSIENISITPYISYSARRDSQICFLTPNQISEGNTKLSGESIWMIVAITAVVVIIGESFMFYKKIKV</sequence>
<evidence type="ECO:0000313" key="3">
    <source>
        <dbReference type="Proteomes" id="UP000321408"/>
    </source>
</evidence>
<accession>A0A5B9DAH3</accession>
<organism evidence="2 3">
    <name type="scientific">Promethearchaeum syntrophicum</name>
    <dbReference type="NCBI Taxonomy" id="2594042"/>
    <lineage>
        <taxon>Archaea</taxon>
        <taxon>Promethearchaeati</taxon>
        <taxon>Promethearchaeota</taxon>
        <taxon>Promethearchaeia</taxon>
        <taxon>Promethearchaeales</taxon>
        <taxon>Promethearchaeaceae</taxon>
        <taxon>Promethearchaeum</taxon>
    </lineage>
</organism>
<dbReference type="GeneID" id="41329912"/>
<gene>
    <name evidence="2" type="ORF">DSAG12_01920</name>
</gene>
<dbReference type="RefSeq" id="WP_147662978.1">
    <property type="nucleotide sequence ID" value="NZ_CP042905.2"/>
</dbReference>
<reference evidence="2 3" key="1">
    <citation type="journal article" date="2020" name="Nature">
        <title>Isolation of an archaeon at the prokaryote-eukaryote interface.</title>
        <authorList>
            <person name="Imachi H."/>
            <person name="Nobu M.K."/>
            <person name="Nakahara N."/>
            <person name="Morono Y."/>
            <person name="Ogawara M."/>
            <person name="Takaki Y."/>
            <person name="Takano Y."/>
            <person name="Uematsu K."/>
            <person name="Ikuta T."/>
            <person name="Ito M."/>
            <person name="Matsui Y."/>
            <person name="Miyazaki M."/>
            <person name="Murata K."/>
            <person name="Saito Y."/>
            <person name="Sakai S."/>
            <person name="Song C."/>
            <person name="Tasumi E."/>
            <person name="Yamanaka Y."/>
            <person name="Yamaguchi T."/>
            <person name="Kamagata Y."/>
            <person name="Tamaki H."/>
            <person name="Takai K."/>
        </authorList>
    </citation>
    <scope>NUCLEOTIDE SEQUENCE [LARGE SCALE GENOMIC DNA]</scope>
    <source>
        <strain evidence="2 3">MK-D1</strain>
    </source>
</reference>
<dbReference type="AlphaFoldDB" id="A0A5B9DAH3"/>
<keyword evidence="1" id="KW-0472">Membrane</keyword>
<feature type="transmembrane region" description="Helical" evidence="1">
    <location>
        <begin position="732"/>
        <end position="752"/>
    </location>
</feature>
<keyword evidence="1" id="KW-1133">Transmembrane helix</keyword>
<evidence type="ECO:0000313" key="2">
    <source>
        <dbReference type="EMBL" id="QEE16092.1"/>
    </source>
</evidence>
<keyword evidence="3" id="KW-1185">Reference proteome</keyword>
<evidence type="ECO:0000256" key="1">
    <source>
        <dbReference type="SAM" id="Phobius"/>
    </source>
</evidence>